<dbReference type="GeneID" id="17307825"/>
<reference evidence="1 3" key="1">
    <citation type="journal article" date="2012" name="Nature">
        <title>Algal genomes reveal evolutionary mosaicism and the fate of nucleomorphs.</title>
        <authorList>
            <consortium name="DOE Joint Genome Institute"/>
            <person name="Curtis B.A."/>
            <person name="Tanifuji G."/>
            <person name="Burki F."/>
            <person name="Gruber A."/>
            <person name="Irimia M."/>
            <person name="Maruyama S."/>
            <person name="Arias M.C."/>
            <person name="Ball S.G."/>
            <person name="Gile G.H."/>
            <person name="Hirakawa Y."/>
            <person name="Hopkins J.F."/>
            <person name="Kuo A."/>
            <person name="Rensing S.A."/>
            <person name="Schmutz J."/>
            <person name="Symeonidi A."/>
            <person name="Elias M."/>
            <person name="Eveleigh R.J."/>
            <person name="Herman E.K."/>
            <person name="Klute M.J."/>
            <person name="Nakayama T."/>
            <person name="Obornik M."/>
            <person name="Reyes-Prieto A."/>
            <person name="Armbrust E.V."/>
            <person name="Aves S.J."/>
            <person name="Beiko R.G."/>
            <person name="Coutinho P."/>
            <person name="Dacks J.B."/>
            <person name="Durnford D.G."/>
            <person name="Fast N.M."/>
            <person name="Green B.R."/>
            <person name="Grisdale C.J."/>
            <person name="Hempel F."/>
            <person name="Henrissat B."/>
            <person name="Hoppner M.P."/>
            <person name="Ishida K."/>
            <person name="Kim E."/>
            <person name="Koreny L."/>
            <person name="Kroth P.G."/>
            <person name="Liu Y."/>
            <person name="Malik S.B."/>
            <person name="Maier U.G."/>
            <person name="McRose D."/>
            <person name="Mock T."/>
            <person name="Neilson J.A."/>
            <person name="Onodera N.T."/>
            <person name="Poole A.M."/>
            <person name="Pritham E.J."/>
            <person name="Richards T.A."/>
            <person name="Rocap G."/>
            <person name="Roy S.W."/>
            <person name="Sarai C."/>
            <person name="Schaack S."/>
            <person name="Shirato S."/>
            <person name="Slamovits C.H."/>
            <person name="Spencer D.F."/>
            <person name="Suzuki S."/>
            <person name="Worden A.Z."/>
            <person name="Zauner S."/>
            <person name="Barry K."/>
            <person name="Bell C."/>
            <person name="Bharti A.K."/>
            <person name="Crow J.A."/>
            <person name="Grimwood J."/>
            <person name="Kramer R."/>
            <person name="Lindquist E."/>
            <person name="Lucas S."/>
            <person name="Salamov A."/>
            <person name="McFadden G.I."/>
            <person name="Lane C.E."/>
            <person name="Keeling P.J."/>
            <person name="Gray M.W."/>
            <person name="Grigoriev I.V."/>
            <person name="Archibald J.M."/>
        </authorList>
    </citation>
    <scope>NUCLEOTIDE SEQUENCE</scope>
    <source>
        <strain evidence="1 3">CCMP2712</strain>
    </source>
</reference>
<dbReference type="EMBL" id="JH992976">
    <property type="protein sequence ID" value="EKX51193.1"/>
    <property type="molecule type" value="Genomic_DNA"/>
</dbReference>
<dbReference type="PaxDb" id="55529-EKX51193"/>
<name>L1JSX8_GUITC</name>
<gene>
    <name evidence="1" type="ORF">GUITHDRAFT_103109</name>
</gene>
<reference evidence="3" key="2">
    <citation type="submission" date="2012-11" db="EMBL/GenBank/DDBJ databases">
        <authorList>
            <person name="Kuo A."/>
            <person name="Curtis B.A."/>
            <person name="Tanifuji G."/>
            <person name="Burki F."/>
            <person name="Gruber A."/>
            <person name="Irimia M."/>
            <person name="Maruyama S."/>
            <person name="Arias M.C."/>
            <person name="Ball S.G."/>
            <person name="Gile G.H."/>
            <person name="Hirakawa Y."/>
            <person name="Hopkins J.F."/>
            <person name="Rensing S.A."/>
            <person name="Schmutz J."/>
            <person name="Symeonidi A."/>
            <person name="Elias M."/>
            <person name="Eveleigh R.J."/>
            <person name="Herman E.K."/>
            <person name="Klute M.J."/>
            <person name="Nakayama T."/>
            <person name="Obornik M."/>
            <person name="Reyes-Prieto A."/>
            <person name="Armbrust E.V."/>
            <person name="Aves S.J."/>
            <person name="Beiko R.G."/>
            <person name="Coutinho P."/>
            <person name="Dacks J.B."/>
            <person name="Durnford D.G."/>
            <person name="Fast N.M."/>
            <person name="Green B.R."/>
            <person name="Grisdale C."/>
            <person name="Hempe F."/>
            <person name="Henrissat B."/>
            <person name="Hoppner M.P."/>
            <person name="Ishida K.-I."/>
            <person name="Kim E."/>
            <person name="Koreny L."/>
            <person name="Kroth P.G."/>
            <person name="Liu Y."/>
            <person name="Malik S.-B."/>
            <person name="Maier U.G."/>
            <person name="McRose D."/>
            <person name="Mock T."/>
            <person name="Neilson J.A."/>
            <person name="Onodera N.T."/>
            <person name="Poole A.M."/>
            <person name="Pritham E.J."/>
            <person name="Richards T.A."/>
            <person name="Rocap G."/>
            <person name="Roy S.W."/>
            <person name="Sarai C."/>
            <person name="Schaack S."/>
            <person name="Shirato S."/>
            <person name="Slamovits C.H."/>
            <person name="Spencer D.F."/>
            <person name="Suzuki S."/>
            <person name="Worden A.Z."/>
            <person name="Zauner S."/>
            <person name="Barry K."/>
            <person name="Bell C."/>
            <person name="Bharti A.K."/>
            <person name="Crow J.A."/>
            <person name="Grimwood J."/>
            <person name="Kramer R."/>
            <person name="Lindquist E."/>
            <person name="Lucas S."/>
            <person name="Salamov A."/>
            <person name="McFadden G.I."/>
            <person name="Lane C.E."/>
            <person name="Keeling P.J."/>
            <person name="Gray M.W."/>
            <person name="Grigoriev I.V."/>
            <person name="Archibald J.M."/>
        </authorList>
    </citation>
    <scope>NUCLEOTIDE SEQUENCE</scope>
    <source>
        <strain evidence="3">CCMP2712</strain>
    </source>
</reference>
<dbReference type="HOGENOM" id="CLU_191024_0_0_1"/>
<reference evidence="2" key="3">
    <citation type="submission" date="2016-03" db="UniProtKB">
        <authorList>
            <consortium name="EnsemblProtists"/>
        </authorList>
    </citation>
    <scope>IDENTIFICATION</scope>
</reference>
<dbReference type="Proteomes" id="UP000011087">
    <property type="component" value="Unassembled WGS sequence"/>
</dbReference>
<dbReference type="KEGG" id="gtt:GUITHDRAFT_103109"/>
<organism evidence="1">
    <name type="scientific">Guillardia theta (strain CCMP2712)</name>
    <name type="common">Cryptophyte</name>
    <dbReference type="NCBI Taxonomy" id="905079"/>
    <lineage>
        <taxon>Eukaryota</taxon>
        <taxon>Cryptophyceae</taxon>
        <taxon>Pyrenomonadales</taxon>
        <taxon>Geminigeraceae</taxon>
        <taxon>Guillardia</taxon>
    </lineage>
</organism>
<protein>
    <submittedName>
        <fullName evidence="1 2">Uncharacterized protein</fullName>
    </submittedName>
</protein>
<dbReference type="RefSeq" id="XP_005838173.1">
    <property type="nucleotide sequence ID" value="XM_005838116.1"/>
</dbReference>
<evidence type="ECO:0000313" key="1">
    <source>
        <dbReference type="EMBL" id="EKX51193.1"/>
    </source>
</evidence>
<dbReference type="EnsemblProtists" id="EKX51193">
    <property type="protein sequence ID" value="EKX51193"/>
    <property type="gene ID" value="GUITHDRAFT_103109"/>
</dbReference>
<evidence type="ECO:0000313" key="3">
    <source>
        <dbReference type="Proteomes" id="UP000011087"/>
    </source>
</evidence>
<keyword evidence="3" id="KW-1185">Reference proteome</keyword>
<dbReference type="AlphaFoldDB" id="L1JSX8"/>
<proteinExistence type="predicted"/>
<accession>L1JSX8</accession>
<evidence type="ECO:0000313" key="2">
    <source>
        <dbReference type="EnsemblProtists" id="EKX51193"/>
    </source>
</evidence>
<sequence>MLQYILVPLGRPFNQLQTVDEYLAGHHAGDTGVPPEWGGVGDSVNGPCAIAGMFGCAPVNSTNDYFRDGDVHEGPPVVYAASPAIFM</sequence>